<protein>
    <recommendedName>
        <fullName evidence="6">Carrier domain-containing protein</fullName>
    </recommendedName>
</protein>
<dbReference type="FunFam" id="3.30.300.30:FF:000010">
    <property type="entry name" value="Enterobactin synthetase component F"/>
    <property type="match status" value="1"/>
</dbReference>
<dbReference type="PANTHER" id="PTHR45527:SF1">
    <property type="entry name" value="FATTY ACID SYNTHASE"/>
    <property type="match status" value="1"/>
</dbReference>
<dbReference type="FunFam" id="1.10.1200.10:FF:000016">
    <property type="entry name" value="Non-ribosomal peptide synthase"/>
    <property type="match status" value="1"/>
</dbReference>
<dbReference type="InterPro" id="IPR009081">
    <property type="entry name" value="PP-bd_ACP"/>
</dbReference>
<dbReference type="Gene3D" id="3.40.50.980">
    <property type="match status" value="4"/>
</dbReference>
<dbReference type="InterPro" id="IPR010071">
    <property type="entry name" value="AA_adenyl_dom"/>
</dbReference>
<dbReference type="Pfam" id="PF00668">
    <property type="entry name" value="Condensation"/>
    <property type="match status" value="4"/>
</dbReference>
<dbReference type="GO" id="GO:0008610">
    <property type="term" value="P:lipid biosynthetic process"/>
    <property type="evidence" value="ECO:0007669"/>
    <property type="project" value="UniProtKB-ARBA"/>
</dbReference>
<dbReference type="InterPro" id="IPR000873">
    <property type="entry name" value="AMP-dep_synth/lig_dom"/>
</dbReference>
<dbReference type="Gene3D" id="3.30.559.30">
    <property type="entry name" value="Nonribosomal peptide synthetase, condensation domain"/>
    <property type="match status" value="3"/>
</dbReference>
<dbReference type="SUPFAM" id="SSF52777">
    <property type="entry name" value="CoA-dependent acyltransferases"/>
    <property type="match status" value="5"/>
</dbReference>
<dbReference type="InterPro" id="IPR020845">
    <property type="entry name" value="AMP-binding_CS"/>
</dbReference>
<dbReference type="KEGG" id="tum:CBW65_01290"/>
<evidence type="ECO:0000256" key="2">
    <source>
        <dbReference type="ARBA" id="ARBA00006432"/>
    </source>
</evidence>
<dbReference type="Gene3D" id="3.30.300.30">
    <property type="match status" value="2"/>
</dbReference>
<accession>A0A1Y0IJ40</accession>
<dbReference type="Gene3D" id="3.30.559.10">
    <property type="entry name" value="Chloramphenicol acetyltransferase-like domain"/>
    <property type="match status" value="2"/>
</dbReference>
<dbReference type="PROSITE" id="PS00455">
    <property type="entry name" value="AMP_BINDING"/>
    <property type="match status" value="2"/>
</dbReference>
<dbReference type="GO" id="GO:0017000">
    <property type="term" value="P:antibiotic biosynthetic process"/>
    <property type="evidence" value="ECO:0007669"/>
    <property type="project" value="UniProtKB-KW"/>
</dbReference>
<dbReference type="GO" id="GO:0072330">
    <property type="term" value="P:monocarboxylic acid biosynthetic process"/>
    <property type="evidence" value="ECO:0007669"/>
    <property type="project" value="UniProtKB-ARBA"/>
</dbReference>
<dbReference type="PROSITE" id="PS50075">
    <property type="entry name" value="CARRIER"/>
    <property type="match status" value="2"/>
</dbReference>
<dbReference type="SUPFAM" id="SSF56801">
    <property type="entry name" value="Acetyl-CoA synthetase-like"/>
    <property type="match status" value="2"/>
</dbReference>
<dbReference type="Pfam" id="PF13193">
    <property type="entry name" value="AMP-binding_C"/>
    <property type="match status" value="2"/>
</dbReference>
<dbReference type="Gene3D" id="2.30.38.10">
    <property type="entry name" value="Luciferase, Domain 3"/>
    <property type="match status" value="2"/>
</dbReference>
<keyword evidence="4" id="KW-0597">Phosphoprotein</keyword>
<dbReference type="CDD" id="cd05930">
    <property type="entry name" value="A_NRPS"/>
    <property type="match status" value="2"/>
</dbReference>
<dbReference type="InterPro" id="IPR036736">
    <property type="entry name" value="ACP-like_sf"/>
</dbReference>
<evidence type="ECO:0000256" key="4">
    <source>
        <dbReference type="ARBA" id="ARBA00022553"/>
    </source>
</evidence>
<dbReference type="GO" id="GO:0031177">
    <property type="term" value="F:phosphopantetheine binding"/>
    <property type="evidence" value="ECO:0007669"/>
    <property type="project" value="InterPro"/>
</dbReference>
<dbReference type="GO" id="GO:0044550">
    <property type="term" value="P:secondary metabolite biosynthetic process"/>
    <property type="evidence" value="ECO:0007669"/>
    <property type="project" value="UniProtKB-ARBA"/>
</dbReference>
<sequence>MREHVLVQNATNKRVSQIPLLTLPVDRPRPATAVFQEAEVRFELPKRFSQMLSEASARAGVTVSALLLAAFQTLLARYSGQDELPIGLVDADEQARLLFGELSSEQSFAELVNSVEQDLLRAQTADVVADVADLQVLAVLDGGLPNAKGYDLALVSRQESAGLVLILSYNAKLFDLATIERMGGHFQVLLQAALTDSQQPIGVLPLITEAEREQLLKTWTAGPAVPLAHDVVHKLFEAQVARTPSRTALRFEGESVTYAELNARANQLARALRRQGVQPEQLIGLCVDRAVELVVGILGILKAGAAYLPLDPAYPAERLAYMVEDAGVELLLTKEHLQSTVTVSVAQKICLDRDWPEIAKESADNPDFAVEPDNLAYVIYTSGSTGKPKGVMIENSSICNMSAALTERFFIDEKTVMLQFAAFSFDASVAEIIPALMNGGTVLLAPKDKVMPGPGLVELLNREKVTHVALPPSVLTLLPEDQLPHLQVVVSAGEACTAELVRKWTSSTRRFVNGYGPTEGTVGALVGVCLPEEAVTIGRPLINTFVYLLDQNLQPVPVGVPGEICIGGAGLARGYLGREELTREKFVDNPFADGTAPRLYKTGDLGSYLPDGRVKYISRIDHQVKIRGFRIELGEVESALLAHPDVLAATVIDREDIPGVKRLAGYVVPKEGAEISVRDLRSYLAARLPDYMVPTAFALLGELPLTPNGKIDRRALPVPDAADRALHDAAYVAPGTQEEETLAQIFSDVLGVEQVGVKDHFFELGGESLLATKVVARVRELFGVEMPLNTLFAKPTVAELVEELAVLQSAPTETLTPLTKRPRRERMPLSYAQERIWFLRELFPDNLSYSASCLLTFKGEFDVSVLERTLNEILRRHEIFRTTFQAFDGEPAQVVMPYEPVKLRVLDLHELREEEKKAQMDAVVDVEIKKMFKLNELPMVRWTLFKLEKDVHTLLHVEDHLVHDGFSFSVFLYDFVHIYNAYKANEASPLPEPEIQFVDFADWQRERMEGPDGDRQLAYWKEKLAGAPEILELPLDHPRPSVQRFQGAAFRFQIPYEVCQGIREFSRKNGVSLFMTLMAAYNVLLYRYSGQEDILVGTGIANRRLKETERLIGMIVNNVLLRTKLGGNPTFKEIVEQVRLASMESYDHQDVPFDKVIGALSIERDLNRNPLMQVMFSMHDTPMPELEIPGVEMFIHEGLNNGSAKFDMNIMVIPRHSKRLGVRGKGDLKDEGITVNWEYNSDLWEADTIDHMIQNWINLLAGVIADPEARIGELPLLAQEEERKLLIAWNDTAADYPADLCLHQLFEEQVQKTPDNIAVIFGERTLTYAELDAEANQLAHHLRTLGVGPDVPVGVSVERSVEMVTALLAVLKAGGAYLPLDTDAPQARKAQVLEDAKAPVCISQSHLNDKLPPGAARYVFVDGDAAEIAKHPVTKPDVDVLPEHLVSIYYTSGSTGKPKGVCSTHFGWVNRMNWMQRRYNLQATETVLQKTTLTFDDAAVEFFWPLMVGARIAMLEPELHKDPLAIMDAAIRYETAVLQFVPSMLSLFLDAVSEEKREQLNALRVVISSGEALRADLVRSFLHQLPQAGLFNQWGATEVSIDSTCHEVTEADAHEEGIVSVGRPIDNNQVYILDGQLKPVPVGVPGDLYLAGIGLARGYLNNPERTAEAFIPHPFAPGEVMYKTGDRGYYRADGSIMFLGRRDDQVKVRGQRVELAEIEAVMVTHPGVKECAVVAHKRPNGYYIVGYYELEAGMTASTEGLREHMLALLPEYMVPARFVAMDALPTTVSGKLDRKLLPDPGEERPDLEGALILPRNETEQIIAGIWQEILRLKEVGVYDKFFDLGGHSLDATRIMSRVNRELSTALPLRVLFETLTVAGLAERVEDVRRSGAKGQLKPVQKAQQRDRYELSNAQKRFWFDYVMAPESAYGPLMVSELKGSVNVAAFQQAYAQLVERHTIMRTTFLEADGVPYQVVRDDLDVPCSYEDLSMLSAAEQQEKLAEHLARVYRTPFDLINGPLFYSALLKLTETQSLWVRSTHAIVYDGWSSNVYMNDFAALYRAAVEGSEPGLPAALQYVDYAEWQTLSLQDGDMEEQKAYWLKRLAGAGSPPQLPYDVTTDEVERPEPMVTRHTTIEPELTAGVRKLAQQQGTTTFLAVVAAFNIWLSRVSGTTDVVVGSPLTGRTNPELEPVIGVLVNPAALRTDLSGNPSAAQVMERTKGVALEAYANQDYPYDLLVQDLRAHRPTTDPLYSIILVGQNVHTGGFQIHDLTAEQFAYEELIRDQMSLEEERYPFDLHIEVFEKGDHLWIRTNYDNVKFTTETIDRMLGQFHYVLEQFVSEPDQRLEQFELERLEDTLDDLF</sequence>
<dbReference type="InterPro" id="IPR025110">
    <property type="entry name" value="AMP-bd_C"/>
</dbReference>
<evidence type="ECO:0000259" key="6">
    <source>
        <dbReference type="PROSITE" id="PS50075"/>
    </source>
</evidence>
<dbReference type="InterPro" id="IPR023213">
    <property type="entry name" value="CAT-like_dom_sf"/>
</dbReference>
<reference evidence="8" key="1">
    <citation type="submission" date="2017-05" db="EMBL/GenBank/DDBJ databases">
        <authorList>
            <person name="Sung H."/>
        </authorList>
    </citation>
    <scope>NUCLEOTIDE SEQUENCE [LARGE SCALE GENOMIC DNA]</scope>
    <source>
        <strain evidence="8">AR23208</strain>
    </source>
</reference>
<dbReference type="CDD" id="cd19531">
    <property type="entry name" value="LCL_NRPS-like"/>
    <property type="match status" value="2"/>
</dbReference>
<keyword evidence="8" id="KW-1185">Reference proteome</keyword>
<dbReference type="Pfam" id="PF00501">
    <property type="entry name" value="AMP-binding"/>
    <property type="match status" value="2"/>
</dbReference>
<proteinExistence type="inferred from homology"/>
<dbReference type="SUPFAM" id="SSF47336">
    <property type="entry name" value="ACP-like"/>
    <property type="match status" value="2"/>
</dbReference>
<evidence type="ECO:0000256" key="1">
    <source>
        <dbReference type="ARBA" id="ARBA00001957"/>
    </source>
</evidence>
<feature type="domain" description="Carrier" evidence="6">
    <location>
        <begin position="733"/>
        <end position="808"/>
    </location>
</feature>
<name>A0A1Y0IJ40_9BACL</name>
<dbReference type="InterPro" id="IPR020806">
    <property type="entry name" value="PKS_PP-bd"/>
</dbReference>
<dbReference type="InterPro" id="IPR001242">
    <property type="entry name" value="Condensation_dom"/>
</dbReference>
<gene>
    <name evidence="7" type="ORF">CBW65_01290</name>
</gene>
<dbReference type="NCBIfam" id="TIGR01733">
    <property type="entry name" value="AA-adenyl-dom"/>
    <property type="match status" value="2"/>
</dbReference>
<dbReference type="Proteomes" id="UP000195437">
    <property type="component" value="Chromosome"/>
</dbReference>
<keyword evidence="5" id="KW-0045">Antibiotic biosynthesis</keyword>
<dbReference type="InterPro" id="IPR045851">
    <property type="entry name" value="AMP-bd_C_sf"/>
</dbReference>
<dbReference type="PANTHER" id="PTHR45527">
    <property type="entry name" value="NONRIBOSOMAL PEPTIDE SYNTHETASE"/>
    <property type="match status" value="1"/>
</dbReference>
<dbReference type="GO" id="GO:0003824">
    <property type="term" value="F:catalytic activity"/>
    <property type="evidence" value="ECO:0007669"/>
    <property type="project" value="InterPro"/>
</dbReference>
<dbReference type="FunFam" id="1.10.1200.10:FF:000005">
    <property type="entry name" value="Nonribosomal peptide synthetase 1"/>
    <property type="match status" value="1"/>
</dbReference>
<evidence type="ECO:0000313" key="7">
    <source>
        <dbReference type="EMBL" id="ARU59836.1"/>
    </source>
</evidence>
<dbReference type="FunFam" id="3.40.50.12780:FF:000012">
    <property type="entry name" value="Non-ribosomal peptide synthetase"/>
    <property type="match status" value="2"/>
</dbReference>
<dbReference type="Pfam" id="PF00550">
    <property type="entry name" value="PP-binding"/>
    <property type="match status" value="2"/>
</dbReference>
<dbReference type="GO" id="GO:0043041">
    <property type="term" value="P:amino acid activation for nonribosomal peptide biosynthetic process"/>
    <property type="evidence" value="ECO:0007669"/>
    <property type="project" value="TreeGrafter"/>
</dbReference>
<dbReference type="PROSITE" id="PS00012">
    <property type="entry name" value="PHOSPHOPANTETHEINE"/>
    <property type="match status" value="1"/>
</dbReference>
<evidence type="ECO:0000256" key="3">
    <source>
        <dbReference type="ARBA" id="ARBA00022450"/>
    </source>
</evidence>
<comment type="cofactor">
    <cofactor evidence="1">
        <name>pantetheine 4'-phosphate</name>
        <dbReference type="ChEBI" id="CHEBI:47942"/>
    </cofactor>
</comment>
<feature type="domain" description="Carrier" evidence="6">
    <location>
        <begin position="1813"/>
        <end position="1888"/>
    </location>
</feature>
<evidence type="ECO:0000313" key="8">
    <source>
        <dbReference type="Proteomes" id="UP000195437"/>
    </source>
</evidence>
<dbReference type="FunFam" id="3.40.50.980:FF:000001">
    <property type="entry name" value="Non-ribosomal peptide synthetase"/>
    <property type="match status" value="2"/>
</dbReference>
<keyword evidence="3" id="KW-0596">Phosphopantetheine</keyword>
<evidence type="ECO:0000256" key="5">
    <source>
        <dbReference type="ARBA" id="ARBA00023194"/>
    </source>
</evidence>
<dbReference type="EMBL" id="CP021434">
    <property type="protein sequence ID" value="ARU59836.1"/>
    <property type="molecule type" value="Genomic_DNA"/>
</dbReference>
<organism evidence="7 8">
    <name type="scientific">Tumebacillus avium</name>
    <dbReference type="NCBI Taxonomy" id="1903704"/>
    <lineage>
        <taxon>Bacteria</taxon>
        <taxon>Bacillati</taxon>
        <taxon>Bacillota</taxon>
        <taxon>Bacilli</taxon>
        <taxon>Bacillales</taxon>
        <taxon>Alicyclobacillaceae</taxon>
        <taxon>Tumebacillus</taxon>
    </lineage>
</organism>
<dbReference type="GO" id="GO:0005829">
    <property type="term" value="C:cytosol"/>
    <property type="evidence" value="ECO:0007669"/>
    <property type="project" value="TreeGrafter"/>
</dbReference>
<dbReference type="FunFam" id="2.30.38.10:FF:000001">
    <property type="entry name" value="Non-ribosomal peptide synthetase PvdI"/>
    <property type="match status" value="2"/>
</dbReference>
<dbReference type="InterPro" id="IPR006162">
    <property type="entry name" value="Ppantetheine_attach_site"/>
</dbReference>
<dbReference type="NCBIfam" id="NF003417">
    <property type="entry name" value="PRK04813.1"/>
    <property type="match status" value="2"/>
</dbReference>
<dbReference type="Gene3D" id="1.10.1200.10">
    <property type="entry name" value="ACP-like"/>
    <property type="match status" value="2"/>
</dbReference>
<comment type="similarity">
    <text evidence="2">Belongs to the ATP-dependent AMP-binding enzyme family.</text>
</comment>
<dbReference type="SMART" id="SM00823">
    <property type="entry name" value="PKS_PP"/>
    <property type="match status" value="2"/>
</dbReference>